<dbReference type="AlphaFoldDB" id="A0A0T6DS90"/>
<dbReference type="PANTHER" id="PTHR31435:SF10">
    <property type="entry name" value="BSR4717 PROTEIN"/>
    <property type="match status" value="1"/>
</dbReference>
<dbReference type="Gene3D" id="3.40.630.30">
    <property type="match status" value="1"/>
</dbReference>
<evidence type="ECO:0000259" key="1">
    <source>
        <dbReference type="PROSITE" id="PS51729"/>
    </source>
</evidence>
<protein>
    <submittedName>
        <fullName evidence="2">Acetyltransferase</fullName>
    </submittedName>
</protein>
<evidence type="ECO:0000313" key="2">
    <source>
        <dbReference type="EMBL" id="KRU22365.1"/>
    </source>
</evidence>
<dbReference type="EMBL" id="LNDJ01000071">
    <property type="protein sequence ID" value="KRU22365.1"/>
    <property type="molecule type" value="Genomic_DNA"/>
</dbReference>
<proteinExistence type="predicted"/>
<evidence type="ECO:0000313" key="3">
    <source>
        <dbReference type="Proteomes" id="UP000051202"/>
    </source>
</evidence>
<organism evidence="2 3">
    <name type="scientific">Psychrobacter piscatorii</name>
    <dbReference type="NCBI Taxonomy" id="554343"/>
    <lineage>
        <taxon>Bacteria</taxon>
        <taxon>Pseudomonadati</taxon>
        <taxon>Pseudomonadota</taxon>
        <taxon>Gammaproteobacteria</taxon>
        <taxon>Moraxellales</taxon>
        <taxon>Moraxellaceae</taxon>
        <taxon>Psychrobacter</taxon>
    </lineage>
</organism>
<dbReference type="InterPro" id="IPR031165">
    <property type="entry name" value="GNAT_YJDJ"/>
</dbReference>
<comment type="caution">
    <text evidence="2">The sequence shown here is derived from an EMBL/GenBank/DDBJ whole genome shotgun (WGS) entry which is preliminary data.</text>
</comment>
<dbReference type="Pfam" id="PF14542">
    <property type="entry name" value="Acetyltransf_CG"/>
    <property type="match status" value="1"/>
</dbReference>
<sequence>MSNQTTKSALDITHNQAANRFETTIDGQTGYISYQDRDDKLVYDHTIVPQQLGGQGVGSALVKHALDYAREHDKKVVPQCSFVASYISKHPEYQDLV</sequence>
<dbReference type="InterPro" id="IPR045057">
    <property type="entry name" value="Gcn5-rel_NAT"/>
</dbReference>
<dbReference type="SUPFAM" id="SSF55729">
    <property type="entry name" value="Acyl-CoA N-acyltransferases (Nat)"/>
    <property type="match status" value="1"/>
</dbReference>
<keyword evidence="2" id="KW-0808">Transferase</keyword>
<gene>
    <name evidence="2" type="ORF">AS194_08955</name>
</gene>
<dbReference type="RefSeq" id="WP_058024890.1">
    <property type="nucleotide sequence ID" value="NZ_LNDJ01000071.1"/>
</dbReference>
<dbReference type="PROSITE" id="PS51729">
    <property type="entry name" value="GNAT_YJDJ"/>
    <property type="match status" value="1"/>
</dbReference>
<dbReference type="InterPro" id="IPR016181">
    <property type="entry name" value="Acyl_CoA_acyltransferase"/>
</dbReference>
<dbReference type="PANTHER" id="PTHR31435">
    <property type="entry name" value="PROTEIN NATD1"/>
    <property type="match status" value="1"/>
</dbReference>
<accession>A0A0T6DS90</accession>
<name>A0A0T6DS90_9GAMM</name>
<dbReference type="Proteomes" id="UP000051202">
    <property type="component" value="Unassembled WGS sequence"/>
</dbReference>
<keyword evidence="3" id="KW-1185">Reference proteome</keyword>
<dbReference type="CDD" id="cd04301">
    <property type="entry name" value="NAT_SF"/>
    <property type="match status" value="1"/>
</dbReference>
<feature type="domain" description="N-acetyltransferase" evidence="1">
    <location>
        <begin position="13"/>
        <end position="97"/>
    </location>
</feature>
<reference evidence="2 3" key="1">
    <citation type="submission" date="2015-11" db="EMBL/GenBank/DDBJ databases">
        <title>Permanent draft genome of Psychrobacter piscatorii LQ58.</title>
        <authorList>
            <person name="Zhou M."/>
            <person name="Dong B."/>
            <person name="Liu Q."/>
        </authorList>
    </citation>
    <scope>NUCLEOTIDE SEQUENCE [LARGE SCALE GENOMIC DNA]</scope>
    <source>
        <strain evidence="2 3">LQ58</strain>
    </source>
</reference>
<dbReference type="GO" id="GO:0016740">
    <property type="term" value="F:transferase activity"/>
    <property type="evidence" value="ECO:0007669"/>
    <property type="project" value="UniProtKB-KW"/>
</dbReference>
<dbReference type="STRING" id="554343.AS194_08955"/>